<dbReference type="PROSITE" id="PS51257">
    <property type="entry name" value="PROKAR_LIPOPROTEIN"/>
    <property type="match status" value="1"/>
</dbReference>
<protein>
    <submittedName>
        <fullName evidence="2">Protease B</fullName>
    </submittedName>
</protein>
<dbReference type="KEGG" id="tsig:D6T69_13240"/>
<evidence type="ECO:0000313" key="2">
    <source>
        <dbReference type="EMBL" id="AZJ36433.1"/>
    </source>
</evidence>
<feature type="signal peptide" evidence="1">
    <location>
        <begin position="1"/>
        <end position="26"/>
    </location>
</feature>
<dbReference type="Proteomes" id="UP000274593">
    <property type="component" value="Chromosome"/>
</dbReference>
<keyword evidence="2" id="KW-0378">Hydrolase</keyword>
<dbReference type="GO" id="GO:0006508">
    <property type="term" value="P:proteolysis"/>
    <property type="evidence" value="ECO:0007669"/>
    <property type="project" value="UniProtKB-KW"/>
</dbReference>
<keyword evidence="1" id="KW-0732">Signal</keyword>
<evidence type="ECO:0000313" key="3">
    <source>
        <dbReference type="Proteomes" id="UP000274593"/>
    </source>
</evidence>
<keyword evidence="3" id="KW-1185">Reference proteome</keyword>
<dbReference type="EMBL" id="CP032548">
    <property type="protein sequence ID" value="AZJ36433.1"/>
    <property type="molecule type" value="Genomic_DNA"/>
</dbReference>
<evidence type="ECO:0000256" key="1">
    <source>
        <dbReference type="SAM" id="SignalP"/>
    </source>
</evidence>
<dbReference type="InterPro" id="IPR024079">
    <property type="entry name" value="MetalloPept_cat_dom_sf"/>
</dbReference>
<dbReference type="SUPFAM" id="SSF55486">
    <property type="entry name" value="Metalloproteases ('zincins'), catalytic domain"/>
    <property type="match status" value="1"/>
</dbReference>
<gene>
    <name evidence="2" type="ORF">D6T69_13240</name>
</gene>
<dbReference type="InterPro" id="IPR024653">
    <property type="entry name" value="Peptidase_M10/M27/M57"/>
</dbReference>
<organism evidence="2 3">
    <name type="scientific">Tenacibaculum singaporense</name>
    <dbReference type="NCBI Taxonomy" id="2358479"/>
    <lineage>
        <taxon>Bacteria</taxon>
        <taxon>Pseudomonadati</taxon>
        <taxon>Bacteroidota</taxon>
        <taxon>Flavobacteriia</taxon>
        <taxon>Flavobacteriales</taxon>
        <taxon>Flavobacteriaceae</taxon>
        <taxon>Tenacibaculum</taxon>
    </lineage>
</organism>
<sequence length="290" mass="31290">MKFFNKNPFKKMKNLNSQLLSLLAFAVILFTACNSSEETIPNNETSEITPEIVSKLQAAYFETSSAKVTTFMGEKGVAVEDMFFTFAQIDELGEGSNIPNTEHYRTTNLVTGLPRVITVSVSPDLGTLGSDALDKTIVMLNNLGSQLTYQRVSYGGKGKSKADIEVNEFYELESGGFITLGRAAGFPTRKGDPAKGFGINSRWFELSIAPTSSELAGTMAHEIGHCIGFRHTDYQTRESCGQNVNEGSAGVGAIHIAGTPTGSDNTSIMQSCGPATTFNNNDKNAMLTLY</sequence>
<dbReference type="Gene3D" id="3.40.390.10">
    <property type="entry name" value="Collagenase (Catalytic Domain)"/>
    <property type="match status" value="1"/>
</dbReference>
<dbReference type="GO" id="GO:0008237">
    <property type="term" value="F:metallopeptidase activity"/>
    <property type="evidence" value="ECO:0007669"/>
    <property type="project" value="InterPro"/>
</dbReference>
<accession>A0A3S8R9P7</accession>
<feature type="chain" id="PRO_5019574980" evidence="1">
    <location>
        <begin position="27"/>
        <end position="290"/>
    </location>
</feature>
<dbReference type="AlphaFoldDB" id="A0A3S8R9P7"/>
<reference evidence="2 3" key="1">
    <citation type="submission" date="2018-09" db="EMBL/GenBank/DDBJ databases">
        <title>Insights into the microbiota of Asian seabass (Lates calcarifer) with tenacibaculosis symptoms and description of sp. nov. Tenacibaculum singaporense.</title>
        <authorList>
            <person name="Miyake S."/>
            <person name="Soh M."/>
            <person name="Azman M.N."/>
            <person name="Ngoh S.Y."/>
            <person name="Orban L."/>
        </authorList>
    </citation>
    <scope>NUCLEOTIDE SEQUENCE [LARGE SCALE GENOMIC DNA]</scope>
    <source>
        <strain evidence="2 3">DSM 106434</strain>
    </source>
</reference>
<name>A0A3S8R9P7_9FLAO</name>
<proteinExistence type="predicted"/>
<keyword evidence="2" id="KW-0645">Protease</keyword>
<dbReference type="Pfam" id="PF12388">
    <property type="entry name" value="Peptidase_M57"/>
    <property type="match status" value="1"/>
</dbReference>